<keyword evidence="4 8" id="KW-0406">Ion transport</keyword>
<protein>
    <recommendedName>
        <fullName evidence="8">ATP synthase subunit delta</fullName>
    </recommendedName>
    <alternativeName>
        <fullName evidence="8">ATP synthase F(1) sector subunit delta</fullName>
    </alternativeName>
    <alternativeName>
        <fullName evidence="8">F-type ATPase subunit delta</fullName>
        <shortName evidence="8">F-ATPase subunit delta</shortName>
    </alternativeName>
</protein>
<keyword evidence="8" id="KW-1003">Cell membrane</keyword>
<dbReference type="HAMAP" id="MF_01416">
    <property type="entry name" value="ATP_synth_delta_bact"/>
    <property type="match status" value="1"/>
</dbReference>
<evidence type="ECO:0000256" key="8">
    <source>
        <dbReference type="HAMAP-Rule" id="MF_01416"/>
    </source>
</evidence>
<dbReference type="EMBL" id="CP088295">
    <property type="protein sequence ID" value="UUY06214.1"/>
    <property type="molecule type" value="Genomic_DNA"/>
</dbReference>
<evidence type="ECO:0000256" key="6">
    <source>
        <dbReference type="ARBA" id="ARBA00023196"/>
    </source>
</evidence>
<keyword evidence="7 8" id="KW-0066">ATP synthesis</keyword>
<dbReference type="Pfam" id="PF00213">
    <property type="entry name" value="OSCP"/>
    <property type="match status" value="1"/>
</dbReference>
<keyword evidence="5 8" id="KW-0472">Membrane</keyword>
<comment type="function">
    <text evidence="8">F(1)F(0) ATP synthase produces ATP from ADP in the presence of a proton or sodium gradient. F-type ATPases consist of two structural domains, F(1) containing the extramembraneous catalytic core and F(0) containing the membrane proton channel, linked together by a central stalk and a peripheral stalk. During catalysis, ATP synthesis in the catalytic domain of F(1) is coupled via a rotary mechanism of the central stalk subunits to proton translocation.</text>
</comment>
<keyword evidence="6 8" id="KW-0139">CF(1)</keyword>
<evidence type="ECO:0000256" key="7">
    <source>
        <dbReference type="ARBA" id="ARBA00023310"/>
    </source>
</evidence>
<evidence type="ECO:0000256" key="5">
    <source>
        <dbReference type="ARBA" id="ARBA00023136"/>
    </source>
</evidence>
<dbReference type="NCBIfam" id="TIGR01145">
    <property type="entry name" value="ATP_synt_delta"/>
    <property type="match status" value="1"/>
</dbReference>
<dbReference type="InterPro" id="IPR026015">
    <property type="entry name" value="ATP_synth_OSCP/delta_N_sf"/>
</dbReference>
<evidence type="ECO:0000256" key="1">
    <source>
        <dbReference type="ARBA" id="ARBA00004370"/>
    </source>
</evidence>
<gene>
    <name evidence="8 9" type="primary">atpH</name>
    <name evidence="9" type="ORF">LRS13_12100</name>
</gene>
<evidence type="ECO:0000313" key="10">
    <source>
        <dbReference type="Proteomes" id="UP001058860"/>
    </source>
</evidence>
<dbReference type="PRINTS" id="PR00125">
    <property type="entry name" value="ATPASEDELTA"/>
</dbReference>
<keyword evidence="3 8" id="KW-0375">Hydrogen ion transport</keyword>
<reference evidence="10" key="1">
    <citation type="submission" date="2021-11" db="EMBL/GenBank/DDBJ databases">
        <title>Cultivation dependent microbiological survey of springs from the worlds oldest radium mine currently devoted to the extraction of radon-saturated water.</title>
        <authorList>
            <person name="Kapinusova G."/>
            <person name="Smrhova T."/>
            <person name="Strejcek M."/>
            <person name="Suman J."/>
            <person name="Jani K."/>
            <person name="Pajer P."/>
            <person name="Uhlik O."/>
        </authorList>
    </citation>
    <scope>NUCLEOTIDE SEQUENCE [LARGE SCALE GENOMIC DNA]</scope>
    <source>
        <strain evidence="10">J379</strain>
    </source>
</reference>
<dbReference type="SUPFAM" id="SSF47928">
    <property type="entry name" value="N-terminal domain of the delta subunit of the F1F0-ATP synthase"/>
    <property type="match status" value="1"/>
</dbReference>
<dbReference type="Proteomes" id="UP001058860">
    <property type="component" value="Chromosome"/>
</dbReference>
<dbReference type="PROSITE" id="PS00389">
    <property type="entry name" value="ATPASE_DELTA"/>
    <property type="match status" value="1"/>
</dbReference>
<dbReference type="RefSeq" id="WP_353866639.1">
    <property type="nucleotide sequence ID" value="NZ_CP088295.1"/>
</dbReference>
<keyword evidence="2 8" id="KW-0813">Transport</keyword>
<dbReference type="InterPro" id="IPR020781">
    <property type="entry name" value="ATPase_OSCP/d_CS"/>
</dbReference>
<comment type="function">
    <text evidence="8">This protein is part of the stalk that links CF(0) to CF(1). It either transmits conformational changes from CF(0) to CF(1) or is implicated in proton conduction.</text>
</comment>
<dbReference type="PANTHER" id="PTHR11910">
    <property type="entry name" value="ATP SYNTHASE DELTA CHAIN"/>
    <property type="match status" value="1"/>
</dbReference>
<comment type="subcellular location">
    <subcellularLocation>
        <location evidence="8">Cell membrane</location>
        <topology evidence="8">Peripheral membrane protein</topology>
    </subcellularLocation>
    <subcellularLocation>
        <location evidence="1">Membrane</location>
    </subcellularLocation>
</comment>
<evidence type="ECO:0000256" key="2">
    <source>
        <dbReference type="ARBA" id="ARBA00022448"/>
    </source>
</evidence>
<dbReference type="InterPro" id="IPR000711">
    <property type="entry name" value="ATPase_OSCP/dsu"/>
</dbReference>
<accession>A0ABY5PNP9</accession>
<dbReference type="Gene3D" id="1.10.520.20">
    <property type="entry name" value="N-terminal domain of the delta subunit of the F1F0-ATP synthase"/>
    <property type="match status" value="1"/>
</dbReference>
<sequence length="178" mass="20111">MEEIADVYARSLFEVAKEHGKLDVVRDQLGQVADAVADDRDLQTFFFSPYFSTAEKEEGLKKALVDVDPTVLNFLELLVEKHRMPAIMRIRRVFDQLWEHENKVLPVQITSAVSLDPEVVRQLGDRIGQQTGQRVELTADVQPDILGGIVLRVGNQILDASIRNRLEHLRRQVAKGAA</sequence>
<keyword evidence="10" id="KW-1185">Reference proteome</keyword>
<evidence type="ECO:0000313" key="9">
    <source>
        <dbReference type="EMBL" id="UUY06214.1"/>
    </source>
</evidence>
<comment type="similarity">
    <text evidence="8">Belongs to the ATPase delta chain family.</text>
</comment>
<evidence type="ECO:0000256" key="3">
    <source>
        <dbReference type="ARBA" id="ARBA00022781"/>
    </source>
</evidence>
<proteinExistence type="inferred from homology"/>
<evidence type="ECO:0000256" key="4">
    <source>
        <dbReference type="ARBA" id="ARBA00023065"/>
    </source>
</evidence>
<name>A0ABY5PNP9_9ACTN</name>
<organism evidence="9 10">
    <name type="scientific">Svornostia abyssi</name>
    <dbReference type="NCBI Taxonomy" id="2898438"/>
    <lineage>
        <taxon>Bacteria</taxon>
        <taxon>Bacillati</taxon>
        <taxon>Actinomycetota</taxon>
        <taxon>Thermoleophilia</taxon>
        <taxon>Solirubrobacterales</taxon>
        <taxon>Baekduiaceae</taxon>
        <taxon>Svornostia</taxon>
    </lineage>
</organism>